<reference evidence="14 15" key="1">
    <citation type="journal article" date="2011" name="Proc. Natl. Acad. Sci. U.S.A.">
        <title>Evolutionary erosion of yeast sex chromosomes by mating-type switching accidents.</title>
        <authorList>
            <person name="Gordon J.L."/>
            <person name="Armisen D."/>
            <person name="Proux-Wera E."/>
            <person name="Oheigeartaigh S.S."/>
            <person name="Byrne K.P."/>
            <person name="Wolfe K.H."/>
        </authorList>
    </citation>
    <scope>NUCLEOTIDE SEQUENCE [LARGE SCALE GENOMIC DNA]</scope>
    <source>
        <strain evidence="15">ATCC 22294 / BCRC 22015 / CBS 2517 / CECT 1963 / NBRC 1671 / NRRL Y-8276</strain>
    </source>
</reference>
<dbReference type="Pfam" id="PF00149">
    <property type="entry name" value="Metallophos"/>
    <property type="match status" value="1"/>
</dbReference>
<dbReference type="InParanoid" id="H2AVC3"/>
<dbReference type="HOGENOM" id="CLU_005893_1_0_1"/>
<dbReference type="GO" id="GO:0030145">
    <property type="term" value="F:manganese ion binding"/>
    <property type="evidence" value="ECO:0007669"/>
    <property type="project" value="EnsemblFungi"/>
</dbReference>
<dbReference type="CDD" id="cd00844">
    <property type="entry name" value="MPP_Dbr1_N"/>
    <property type="match status" value="1"/>
</dbReference>
<dbReference type="GO" id="GO:0008270">
    <property type="term" value="F:zinc ion binding"/>
    <property type="evidence" value="ECO:0007669"/>
    <property type="project" value="EnsemblFungi"/>
</dbReference>
<dbReference type="PANTHER" id="PTHR12849">
    <property type="entry name" value="RNA LARIAT DEBRANCHING ENZYME"/>
    <property type="match status" value="1"/>
</dbReference>
<dbReference type="GO" id="GO:0016074">
    <property type="term" value="P:sno(s)RNA metabolic process"/>
    <property type="evidence" value="ECO:0007669"/>
    <property type="project" value="EnsemblFungi"/>
</dbReference>
<feature type="domain" description="Lariat debranching enzyme C-terminal" evidence="13">
    <location>
        <begin position="307"/>
        <end position="428"/>
    </location>
</feature>
<organism evidence="14 15">
    <name type="scientific">Kazachstania africana (strain ATCC 22294 / BCRC 22015 / CBS 2517 / CECT 1963 / NBRC 1671 / NRRL Y-8276)</name>
    <name type="common">Yeast</name>
    <name type="synonym">Kluyveromyces africanus</name>
    <dbReference type="NCBI Taxonomy" id="1071382"/>
    <lineage>
        <taxon>Eukaryota</taxon>
        <taxon>Fungi</taxon>
        <taxon>Dikarya</taxon>
        <taxon>Ascomycota</taxon>
        <taxon>Saccharomycotina</taxon>
        <taxon>Saccharomycetes</taxon>
        <taxon>Saccharomycetales</taxon>
        <taxon>Saccharomycetaceae</taxon>
        <taxon>Kazachstania</taxon>
    </lineage>
</organism>
<accession>H2AVC3</accession>
<keyword evidence="15" id="KW-1185">Reference proteome</keyword>
<dbReference type="GeneID" id="13882902"/>
<dbReference type="Pfam" id="PF05011">
    <property type="entry name" value="DBR1"/>
    <property type="match status" value="1"/>
</dbReference>
<dbReference type="SMART" id="SM01124">
    <property type="entry name" value="DBR1"/>
    <property type="match status" value="1"/>
</dbReference>
<evidence type="ECO:0000256" key="12">
    <source>
        <dbReference type="ARBA" id="ARBA00023242"/>
    </source>
</evidence>
<comment type="subcellular location">
    <subcellularLocation>
        <location evidence="4">Nucleus</location>
    </subcellularLocation>
</comment>
<evidence type="ECO:0000256" key="11">
    <source>
        <dbReference type="ARBA" id="ARBA00023211"/>
    </source>
</evidence>
<dbReference type="SUPFAM" id="SSF56300">
    <property type="entry name" value="Metallo-dependent phosphatases"/>
    <property type="match status" value="1"/>
</dbReference>
<dbReference type="GO" id="GO:0045292">
    <property type="term" value="P:mRNA cis splicing, via spliceosome"/>
    <property type="evidence" value="ECO:0007669"/>
    <property type="project" value="EnsemblFungi"/>
</dbReference>
<keyword evidence="12" id="KW-0539">Nucleus</keyword>
<keyword evidence="10" id="KW-0408">Iron</keyword>
<dbReference type="STRING" id="1071382.H2AVC3"/>
<evidence type="ECO:0000256" key="1">
    <source>
        <dbReference type="ARBA" id="ARBA00001936"/>
    </source>
</evidence>
<evidence type="ECO:0000256" key="3">
    <source>
        <dbReference type="ARBA" id="ARBA00001954"/>
    </source>
</evidence>
<dbReference type="PANTHER" id="PTHR12849:SF0">
    <property type="entry name" value="LARIAT DEBRANCHING ENZYME"/>
    <property type="match status" value="1"/>
</dbReference>
<dbReference type="GO" id="GO:0032197">
    <property type="term" value="P:retrotransposition"/>
    <property type="evidence" value="ECO:0007669"/>
    <property type="project" value="EnsemblFungi"/>
</dbReference>
<dbReference type="Gene3D" id="3.60.21.10">
    <property type="match status" value="1"/>
</dbReference>
<dbReference type="InterPro" id="IPR041816">
    <property type="entry name" value="Dbr1_N"/>
</dbReference>
<dbReference type="InterPro" id="IPR029052">
    <property type="entry name" value="Metallo-depent_PP-like"/>
</dbReference>
<dbReference type="GO" id="GO:0005634">
    <property type="term" value="C:nucleus"/>
    <property type="evidence" value="ECO:0007669"/>
    <property type="project" value="UniProtKB-SubCell"/>
</dbReference>
<dbReference type="GO" id="GO:0008419">
    <property type="term" value="F:RNA lariat debranching enzyme activity"/>
    <property type="evidence" value="ECO:0007669"/>
    <property type="project" value="EnsemblFungi"/>
</dbReference>
<dbReference type="KEGG" id="kaf:KAFR_0E01690"/>
<dbReference type="InterPro" id="IPR004843">
    <property type="entry name" value="Calcineurin-like_PHP"/>
</dbReference>
<evidence type="ECO:0000313" key="15">
    <source>
        <dbReference type="Proteomes" id="UP000005220"/>
    </source>
</evidence>
<evidence type="ECO:0000256" key="7">
    <source>
        <dbReference type="ARBA" id="ARBA00022723"/>
    </source>
</evidence>
<keyword evidence="7" id="KW-0479">Metal-binding</keyword>
<name>H2AVC3_KAZAF</name>
<dbReference type="Proteomes" id="UP000005220">
    <property type="component" value="Chromosome 5"/>
</dbReference>
<evidence type="ECO:0000313" key="14">
    <source>
        <dbReference type="EMBL" id="CCF58323.1"/>
    </source>
</evidence>
<evidence type="ECO:0000256" key="10">
    <source>
        <dbReference type="ARBA" id="ARBA00023004"/>
    </source>
</evidence>
<dbReference type="InterPro" id="IPR007708">
    <property type="entry name" value="DBR1_C"/>
</dbReference>
<evidence type="ECO:0000256" key="6">
    <source>
        <dbReference type="ARBA" id="ARBA00022664"/>
    </source>
</evidence>
<keyword evidence="11" id="KW-0464">Manganese</keyword>
<dbReference type="AlphaFoldDB" id="H2AVC3"/>
<evidence type="ECO:0000256" key="9">
    <source>
        <dbReference type="ARBA" id="ARBA00022833"/>
    </source>
</evidence>
<evidence type="ECO:0000259" key="13">
    <source>
        <dbReference type="SMART" id="SM01124"/>
    </source>
</evidence>
<dbReference type="EMBL" id="HE650825">
    <property type="protein sequence ID" value="CCF58323.1"/>
    <property type="molecule type" value="Genomic_DNA"/>
</dbReference>
<sequence length="429" mass="50314">MTGRPKLRIAIQGCCHGELDNAFRAVARRNRESKIDLLIILGDFQSMRNKNDMNSISIPQKYRRMGDFSKYYHGNSSFSVPTIFIGGNHESMRHLMKLPYGGYVANNIYYLGYSNVIWFKGIRIGSISGIWKEWDIEKPRPAWNDLERDHWNTNIRSLYHVRKQDLIPLFMLREKTDIMLSHDWPNGVVGYGNVNDLLRKKPFFKGDIEKGELGSDPNWKLLKKLTPEWWLSAHLHVRFEAIVRHNGLNRELKENEQVGLKENDSALPRYDAERTAVNRETSTDFNHVKEKNEEEIDLDLSDDESIEPEATLHNSETKFLALDKCLPHREWLEVIEIDADTSHPSWTQKGMFWDAEFINNLKFLEKYKEEIMQKPFTDLQWSTLIDERASEYTADAYNDIDLKIPRYSPGIQKRENEQTSMFLGKFLNH</sequence>
<keyword evidence="8" id="KW-0378">Hydrolase</keyword>
<dbReference type="OrthoDB" id="407609at2759"/>
<dbReference type="GO" id="GO:0007124">
    <property type="term" value="P:pseudohyphal growth"/>
    <property type="evidence" value="ECO:0007669"/>
    <property type="project" value="EnsemblFungi"/>
</dbReference>
<evidence type="ECO:0000256" key="5">
    <source>
        <dbReference type="ARBA" id="ARBA00006045"/>
    </source>
</evidence>
<proteinExistence type="inferred from homology"/>
<dbReference type="GO" id="GO:0005506">
    <property type="term" value="F:iron ion binding"/>
    <property type="evidence" value="ECO:0007669"/>
    <property type="project" value="EnsemblFungi"/>
</dbReference>
<evidence type="ECO:0000256" key="2">
    <source>
        <dbReference type="ARBA" id="ARBA00001947"/>
    </source>
</evidence>
<comment type="similarity">
    <text evidence="5">Belongs to the lariat debranching enzyme family.</text>
</comment>
<keyword evidence="9" id="KW-0862">Zinc</keyword>
<comment type="cofactor">
    <cofactor evidence="2">
        <name>Zn(2+)</name>
        <dbReference type="ChEBI" id="CHEBI:29105"/>
    </cofactor>
</comment>
<comment type="cofactor">
    <cofactor evidence="1">
        <name>Mn(2+)</name>
        <dbReference type="ChEBI" id="CHEBI:29035"/>
    </cofactor>
</comment>
<dbReference type="eggNOG" id="KOG2863">
    <property type="taxonomic scope" value="Eukaryota"/>
</dbReference>
<protein>
    <recommendedName>
        <fullName evidence="13">Lariat debranching enzyme C-terminal domain-containing protein</fullName>
    </recommendedName>
</protein>
<evidence type="ECO:0000256" key="8">
    <source>
        <dbReference type="ARBA" id="ARBA00022801"/>
    </source>
</evidence>
<gene>
    <name evidence="14" type="primary">KAFR0E01690</name>
    <name evidence="14" type="ORF">KAFR_0E01690</name>
</gene>
<dbReference type="GO" id="GO:0006401">
    <property type="term" value="P:RNA catabolic process"/>
    <property type="evidence" value="ECO:0007669"/>
    <property type="project" value="EnsemblFungi"/>
</dbReference>
<keyword evidence="6" id="KW-0507">mRNA processing</keyword>
<dbReference type="FunCoup" id="H2AVC3">
    <property type="interactions" value="716"/>
</dbReference>
<comment type="cofactor">
    <cofactor evidence="3">
        <name>Fe(2+)</name>
        <dbReference type="ChEBI" id="CHEBI:29033"/>
    </cofactor>
</comment>
<dbReference type="RefSeq" id="XP_003957458.1">
    <property type="nucleotide sequence ID" value="XM_003957409.1"/>
</dbReference>
<evidence type="ECO:0000256" key="4">
    <source>
        <dbReference type="ARBA" id="ARBA00004123"/>
    </source>
</evidence>